<dbReference type="EMBL" id="CP106878">
    <property type="protein sequence ID" value="WAA10797.1"/>
    <property type="molecule type" value="Genomic_DNA"/>
</dbReference>
<protein>
    <submittedName>
        <fullName evidence="2">YlbF family regulator</fullName>
    </submittedName>
</protein>
<dbReference type="SUPFAM" id="SSF158622">
    <property type="entry name" value="YheA/YmcA-like"/>
    <property type="match status" value="1"/>
</dbReference>
<name>A0A9E8LW56_9BACI</name>
<organism evidence="2 3">
    <name type="scientific">Fervidibacillus albus</name>
    <dbReference type="NCBI Taxonomy" id="2980026"/>
    <lineage>
        <taxon>Bacteria</taxon>
        <taxon>Bacillati</taxon>
        <taxon>Bacillota</taxon>
        <taxon>Bacilli</taxon>
        <taxon>Bacillales</taxon>
        <taxon>Bacillaceae</taxon>
        <taxon>Fervidibacillus</taxon>
    </lineage>
</organism>
<dbReference type="RefSeq" id="WP_275418599.1">
    <property type="nucleotide sequence ID" value="NZ_CP106878.1"/>
</dbReference>
<gene>
    <name evidence="2" type="ORF">OE104_05655</name>
</gene>
<dbReference type="Gene3D" id="1.20.1500.10">
    <property type="entry name" value="YheA/YmcA-like"/>
    <property type="match status" value="1"/>
</dbReference>
<keyword evidence="3" id="KW-1185">Reference proteome</keyword>
<dbReference type="InterPro" id="IPR052767">
    <property type="entry name" value="Bact_com_dev_regulator"/>
</dbReference>
<evidence type="ECO:0000256" key="1">
    <source>
        <dbReference type="SAM" id="Coils"/>
    </source>
</evidence>
<dbReference type="PANTHER" id="PTHR38448">
    <property type="entry name" value="REGULATORY PROTEIN YLBF-RELATED"/>
    <property type="match status" value="1"/>
</dbReference>
<proteinExistence type="predicted"/>
<dbReference type="InterPro" id="IPR010368">
    <property type="entry name" value="Com_YlbF"/>
</dbReference>
<dbReference type="InterPro" id="IPR016783">
    <property type="entry name" value="Biofilm_formation_YmcA"/>
</dbReference>
<keyword evidence="1" id="KW-0175">Coiled coil</keyword>
<dbReference type="KEGG" id="faf:OE104_05655"/>
<dbReference type="Proteomes" id="UP001164718">
    <property type="component" value="Chromosome"/>
</dbReference>
<dbReference type="Pfam" id="PF06133">
    <property type="entry name" value="Com_YlbF"/>
    <property type="match status" value="1"/>
</dbReference>
<dbReference type="PANTHER" id="PTHR38448:SF1">
    <property type="entry name" value="YLBF FAMILY REGULATOR"/>
    <property type="match status" value="1"/>
</dbReference>
<accession>A0A9E8LW56</accession>
<sequence length="127" mass="14734">MGKFSKDAILEKATELARMIAETEEVDYFKKVEAKIHANRKVQEKIAEIKGLQKQAVNLQNYGKTKALQRVEAKIDELQREIDEIPIVQDFKDSQYEVNELLQLVTKKIAEKVTEEIEKTRDVRTTN</sequence>
<evidence type="ECO:0000313" key="3">
    <source>
        <dbReference type="Proteomes" id="UP001164718"/>
    </source>
</evidence>
<dbReference type="AlphaFoldDB" id="A0A9E8LW56"/>
<reference evidence="2" key="1">
    <citation type="submission" date="2022-09" db="EMBL/GenBank/DDBJ databases">
        <title>Complete Genomes of Fervidibacillus albus and Fervidibacillus halotolerans isolated from tidal flat sediments.</title>
        <authorList>
            <person name="Kwon K.K."/>
            <person name="Yang S.-H."/>
            <person name="Park M.J."/>
            <person name="Oh H.-M."/>
        </authorList>
    </citation>
    <scope>NUCLEOTIDE SEQUENCE</scope>
    <source>
        <strain evidence="2">MEBiC13591</strain>
    </source>
</reference>
<dbReference type="InterPro" id="IPR023378">
    <property type="entry name" value="YheA/YmcA-like_dom_sf"/>
</dbReference>
<feature type="coiled-coil region" evidence="1">
    <location>
        <begin position="35"/>
        <end position="88"/>
    </location>
</feature>
<dbReference type="PIRSF" id="PIRSF021287">
    <property type="entry name" value="Biofilm_formation_YmcA"/>
    <property type="match status" value="1"/>
</dbReference>
<evidence type="ECO:0000313" key="2">
    <source>
        <dbReference type="EMBL" id="WAA10797.1"/>
    </source>
</evidence>